<organism evidence="1">
    <name type="scientific">Hordeum vulgare subsp. vulgare</name>
    <name type="common">Domesticated barley</name>
    <dbReference type="NCBI Taxonomy" id="112509"/>
    <lineage>
        <taxon>Eukaryota</taxon>
        <taxon>Viridiplantae</taxon>
        <taxon>Streptophyta</taxon>
        <taxon>Embryophyta</taxon>
        <taxon>Tracheophyta</taxon>
        <taxon>Spermatophyta</taxon>
        <taxon>Magnoliopsida</taxon>
        <taxon>Liliopsida</taxon>
        <taxon>Poales</taxon>
        <taxon>Poaceae</taxon>
        <taxon>BOP clade</taxon>
        <taxon>Pooideae</taxon>
        <taxon>Triticodae</taxon>
        <taxon>Triticeae</taxon>
        <taxon>Hordeinae</taxon>
        <taxon>Hordeum</taxon>
    </lineage>
</organism>
<dbReference type="EMBL" id="AK371526">
    <property type="protein sequence ID" value="BAK02724.1"/>
    <property type="molecule type" value="mRNA"/>
</dbReference>
<sequence length="127" mass="14736">MSMESRGRSKHFDTFQLANSLSFVGEGAINESREMVHMSSEGSTRNKVAFFKNSLVLLREAELEIAFKRSDMNQQLDKLRIIFYLNNKSNSHKRIAFNYDHQPDYFKINVLEKLNALPPHSQGREVI</sequence>
<proteinExistence type="evidence at transcript level"/>
<name>F2E5V2_HORVV</name>
<protein>
    <submittedName>
        <fullName evidence="1">Predicted protein</fullName>
    </submittedName>
</protein>
<dbReference type="AlphaFoldDB" id="F2E5V2"/>
<reference evidence="1" key="1">
    <citation type="journal article" date="2011" name="Plant Physiol.">
        <title>Comprehensive sequence analysis of 24,783 barley full-length cDNAs derived from 12 clone libraries.</title>
        <authorList>
            <person name="Matsumoto T."/>
            <person name="Tanaka T."/>
            <person name="Sakai H."/>
            <person name="Amano N."/>
            <person name="Kanamori H."/>
            <person name="Kurita K."/>
            <person name="Kikuta A."/>
            <person name="Kamiya K."/>
            <person name="Yamamoto M."/>
            <person name="Ikawa H."/>
            <person name="Fujii N."/>
            <person name="Hori K."/>
            <person name="Itoh T."/>
            <person name="Sato K."/>
        </authorList>
    </citation>
    <scope>NUCLEOTIDE SEQUENCE</scope>
    <source>
        <tissue evidence="1">Shoot and root</tissue>
    </source>
</reference>
<accession>F2E5V2</accession>
<evidence type="ECO:0000313" key="1">
    <source>
        <dbReference type="EMBL" id="BAK02724.1"/>
    </source>
</evidence>